<proteinExistence type="predicted"/>
<name>A0A8D8SAR7_9HEMI</name>
<reference evidence="2" key="1">
    <citation type="submission" date="2021-05" db="EMBL/GenBank/DDBJ databases">
        <authorList>
            <person name="Alioto T."/>
            <person name="Alioto T."/>
            <person name="Gomez Garrido J."/>
        </authorList>
    </citation>
    <scope>NUCLEOTIDE SEQUENCE</scope>
</reference>
<evidence type="ECO:0000256" key="1">
    <source>
        <dbReference type="SAM" id="Coils"/>
    </source>
</evidence>
<dbReference type="EMBL" id="HBUF01213990">
    <property type="protein sequence ID" value="CAG6666384.1"/>
    <property type="molecule type" value="Transcribed_RNA"/>
</dbReference>
<evidence type="ECO:0000313" key="2">
    <source>
        <dbReference type="EMBL" id="CAG6666384.1"/>
    </source>
</evidence>
<accession>A0A8D8SAR7</accession>
<feature type="coiled-coil region" evidence="1">
    <location>
        <begin position="33"/>
        <end position="109"/>
    </location>
</feature>
<keyword evidence="1" id="KW-0175">Coiled coil</keyword>
<organism evidence="2">
    <name type="scientific">Cacopsylla melanoneura</name>
    <dbReference type="NCBI Taxonomy" id="428564"/>
    <lineage>
        <taxon>Eukaryota</taxon>
        <taxon>Metazoa</taxon>
        <taxon>Ecdysozoa</taxon>
        <taxon>Arthropoda</taxon>
        <taxon>Hexapoda</taxon>
        <taxon>Insecta</taxon>
        <taxon>Pterygota</taxon>
        <taxon>Neoptera</taxon>
        <taxon>Paraneoptera</taxon>
        <taxon>Hemiptera</taxon>
        <taxon>Sternorrhyncha</taxon>
        <taxon>Psylloidea</taxon>
        <taxon>Psyllidae</taxon>
        <taxon>Psyllinae</taxon>
        <taxon>Cacopsylla</taxon>
    </lineage>
</organism>
<dbReference type="AlphaFoldDB" id="A0A8D8SAR7"/>
<sequence length="181" mass="21194">MMESWKQMMDENLALKRNNVEMKVELSSVQSTRDELQRTNMRKQQLILDLKKNYLSMKESFSTFSSLEQHNAELIEELAQWKDNTKQAQKELNKLRKELKEQTQRTKREDVTLHKTKNQLEKLQGIVHQAATAIKHTVEIQDQEKEAETKSKERTKLIISLLEILNCINQGPDTPTSVSSR</sequence>
<protein>
    <submittedName>
        <fullName evidence="2">Uncharacterized protein</fullName>
    </submittedName>
</protein>